<organism evidence="3 4">
    <name type="scientific">Dactylosporangium fulvum</name>
    <dbReference type="NCBI Taxonomy" id="53359"/>
    <lineage>
        <taxon>Bacteria</taxon>
        <taxon>Bacillati</taxon>
        <taxon>Actinomycetota</taxon>
        <taxon>Actinomycetes</taxon>
        <taxon>Micromonosporales</taxon>
        <taxon>Micromonosporaceae</taxon>
        <taxon>Dactylosporangium</taxon>
    </lineage>
</organism>
<dbReference type="PANTHER" id="PTHR44520">
    <property type="entry name" value="RESPONSE REGULATOR RCP1-RELATED"/>
    <property type="match status" value="1"/>
</dbReference>
<dbReference type="Proteomes" id="UP001059617">
    <property type="component" value="Chromosome"/>
</dbReference>
<name>A0ABY5W3S9_9ACTN</name>
<dbReference type="Pfam" id="PF00072">
    <property type="entry name" value="Response_reg"/>
    <property type="match status" value="1"/>
</dbReference>
<reference evidence="3" key="1">
    <citation type="submission" date="2021-04" db="EMBL/GenBank/DDBJ databases">
        <authorList>
            <person name="Hartkoorn R.C."/>
            <person name="Beaudoing E."/>
            <person name="Hot D."/>
        </authorList>
    </citation>
    <scope>NUCLEOTIDE SEQUENCE</scope>
    <source>
        <strain evidence="3">NRRL B-16292</strain>
    </source>
</reference>
<protein>
    <submittedName>
        <fullName evidence="3">Response regulator</fullName>
    </submittedName>
</protein>
<dbReference type="EMBL" id="CP073720">
    <property type="protein sequence ID" value="UWP83699.1"/>
    <property type="molecule type" value="Genomic_DNA"/>
</dbReference>
<dbReference type="PANTHER" id="PTHR44520:SF1">
    <property type="entry name" value="TWO-COMPONENT SYSTEM REGULATORY PROTEIN"/>
    <property type="match status" value="1"/>
</dbReference>
<feature type="domain" description="Response regulatory" evidence="2">
    <location>
        <begin position="3"/>
        <end position="124"/>
    </location>
</feature>
<dbReference type="PROSITE" id="PS50110">
    <property type="entry name" value="RESPONSE_REGULATORY"/>
    <property type="match status" value="1"/>
</dbReference>
<dbReference type="Gene3D" id="3.40.50.2300">
    <property type="match status" value="1"/>
</dbReference>
<evidence type="ECO:0000256" key="1">
    <source>
        <dbReference type="PROSITE-ProRule" id="PRU00169"/>
    </source>
</evidence>
<dbReference type="RefSeq" id="WP_259861498.1">
    <property type="nucleotide sequence ID" value="NZ_BAAAST010000010.1"/>
</dbReference>
<reference evidence="3" key="2">
    <citation type="submission" date="2022-09" db="EMBL/GenBank/DDBJ databases">
        <title>Biosynthetic gene clusters of Dactylosporangioum fulvum.</title>
        <authorList>
            <person name="Caradec T."/>
        </authorList>
    </citation>
    <scope>NUCLEOTIDE SEQUENCE</scope>
    <source>
        <strain evidence="3">NRRL B-16292</strain>
    </source>
</reference>
<keyword evidence="4" id="KW-1185">Reference proteome</keyword>
<dbReference type="SMART" id="SM00448">
    <property type="entry name" value="REC"/>
    <property type="match status" value="1"/>
</dbReference>
<dbReference type="SUPFAM" id="SSF52172">
    <property type="entry name" value="CheY-like"/>
    <property type="match status" value="1"/>
</dbReference>
<sequence length="137" mass="15321">MNRVLLVEDDPDDLELARLAFARGDFSSSIDVARDGAEALDYLLSPDREPPQVVLLDIKLPLVDGIDVLRRVKADERTRHIPVVMLTSSALDRDLHACYELGANSYIVKPVDMEQFMAAVNNIGVYWLSLNLTETHS</sequence>
<dbReference type="InterPro" id="IPR001789">
    <property type="entry name" value="Sig_transdc_resp-reg_receiver"/>
</dbReference>
<evidence type="ECO:0000259" key="2">
    <source>
        <dbReference type="PROSITE" id="PS50110"/>
    </source>
</evidence>
<evidence type="ECO:0000313" key="4">
    <source>
        <dbReference type="Proteomes" id="UP001059617"/>
    </source>
</evidence>
<accession>A0ABY5W3S9</accession>
<dbReference type="InterPro" id="IPR011006">
    <property type="entry name" value="CheY-like_superfamily"/>
</dbReference>
<evidence type="ECO:0000313" key="3">
    <source>
        <dbReference type="EMBL" id="UWP83699.1"/>
    </source>
</evidence>
<proteinExistence type="predicted"/>
<dbReference type="InterPro" id="IPR052893">
    <property type="entry name" value="TCS_response_regulator"/>
</dbReference>
<gene>
    <name evidence="3" type="ORF">Dfulv_05370</name>
</gene>
<dbReference type="CDD" id="cd17557">
    <property type="entry name" value="REC_Rcp-like"/>
    <property type="match status" value="1"/>
</dbReference>
<keyword evidence="1" id="KW-0597">Phosphoprotein</keyword>
<feature type="modified residue" description="4-aspartylphosphate" evidence="1">
    <location>
        <position position="57"/>
    </location>
</feature>